<comment type="caution">
    <text evidence="3">The sequence shown here is derived from an EMBL/GenBank/DDBJ whole genome shotgun (WGS) entry which is preliminary data.</text>
</comment>
<dbReference type="RefSeq" id="WP_076321289.1">
    <property type="nucleotide sequence ID" value="NZ_MRTF01000001.1"/>
</dbReference>
<protein>
    <submittedName>
        <fullName evidence="3">Alpha/beta hydrolase</fullName>
    </submittedName>
</protein>
<sequence>MKLWEQDIPGYESVEEKFTPYIVPYLLQNETPHGAVLVLPGGGYERRADHESDPIAMWLNSIGLSAFVVHYRVAPYRHPYPLGDAQRAIRLVRHHAKEWNIDPDRVGILGFSAGGHLAASASTHFDEGNPEAVDAVDRQSSRPNASILCYPVISFKDYYHEGSMSKLLGEDPPEELRNALSLELAVKPETPPSFLWHTADDGAVPVENSLMYAKALSEQRIPFELHVFPEGRHGLGLAEENPSVSQWTGLCAGWLQKIGFLSQEVVQGRY</sequence>
<dbReference type="OrthoDB" id="9794725at2"/>
<dbReference type="Proteomes" id="UP000187074">
    <property type="component" value="Unassembled WGS sequence"/>
</dbReference>
<reference evidence="3 4" key="1">
    <citation type="submission" date="2016-11" db="EMBL/GenBank/DDBJ databases">
        <title>Paenibacillus species isolates.</title>
        <authorList>
            <person name="Beno S.M."/>
        </authorList>
    </citation>
    <scope>NUCLEOTIDE SEQUENCE [LARGE SCALE GENOMIC DNA]</scope>
    <source>
        <strain evidence="3 4">FSL F4-0100</strain>
    </source>
</reference>
<dbReference type="PANTHER" id="PTHR48081:SF6">
    <property type="entry name" value="PEPTIDASE S9 PROLYL OLIGOPEPTIDASE CATALYTIC DOMAIN-CONTAINING PROTEIN"/>
    <property type="match status" value="1"/>
</dbReference>
<dbReference type="Pfam" id="PF20434">
    <property type="entry name" value="BD-FAE"/>
    <property type="match status" value="1"/>
</dbReference>
<evidence type="ECO:0000313" key="3">
    <source>
        <dbReference type="EMBL" id="OME96952.1"/>
    </source>
</evidence>
<dbReference type="AlphaFoldDB" id="A0A1R1BAC4"/>
<dbReference type="GO" id="GO:0016787">
    <property type="term" value="F:hydrolase activity"/>
    <property type="evidence" value="ECO:0007669"/>
    <property type="project" value="UniProtKB-KW"/>
</dbReference>
<dbReference type="STRING" id="1401.BK123_00615"/>
<accession>A0A1R1BAC4</accession>
<dbReference type="EMBL" id="MRTF01000001">
    <property type="protein sequence ID" value="OME96952.1"/>
    <property type="molecule type" value="Genomic_DNA"/>
</dbReference>
<organism evidence="3 4">
    <name type="scientific">Paenibacillus lautus</name>
    <name type="common">Bacillus lautus</name>
    <dbReference type="NCBI Taxonomy" id="1401"/>
    <lineage>
        <taxon>Bacteria</taxon>
        <taxon>Bacillati</taxon>
        <taxon>Bacillota</taxon>
        <taxon>Bacilli</taxon>
        <taxon>Bacillales</taxon>
        <taxon>Paenibacillaceae</taxon>
        <taxon>Paenibacillus</taxon>
    </lineage>
</organism>
<dbReference type="InterPro" id="IPR049492">
    <property type="entry name" value="BD-FAE-like_dom"/>
</dbReference>
<dbReference type="Gene3D" id="3.40.50.1820">
    <property type="entry name" value="alpha/beta hydrolase"/>
    <property type="match status" value="1"/>
</dbReference>
<evidence type="ECO:0000259" key="2">
    <source>
        <dbReference type="Pfam" id="PF20434"/>
    </source>
</evidence>
<evidence type="ECO:0000313" key="4">
    <source>
        <dbReference type="Proteomes" id="UP000187074"/>
    </source>
</evidence>
<proteinExistence type="predicted"/>
<dbReference type="PANTHER" id="PTHR48081">
    <property type="entry name" value="AB HYDROLASE SUPERFAMILY PROTEIN C4A8.06C"/>
    <property type="match status" value="1"/>
</dbReference>
<dbReference type="InterPro" id="IPR029058">
    <property type="entry name" value="AB_hydrolase_fold"/>
</dbReference>
<feature type="domain" description="BD-FAE-like" evidence="2">
    <location>
        <begin position="29"/>
        <end position="215"/>
    </location>
</feature>
<keyword evidence="1 3" id="KW-0378">Hydrolase</keyword>
<gene>
    <name evidence="3" type="ORF">BK123_00615</name>
</gene>
<dbReference type="SUPFAM" id="SSF53474">
    <property type="entry name" value="alpha/beta-Hydrolases"/>
    <property type="match status" value="1"/>
</dbReference>
<evidence type="ECO:0000256" key="1">
    <source>
        <dbReference type="ARBA" id="ARBA00022801"/>
    </source>
</evidence>
<dbReference type="InterPro" id="IPR050300">
    <property type="entry name" value="GDXG_lipolytic_enzyme"/>
</dbReference>
<name>A0A1R1BAC4_PAELA</name>